<evidence type="ECO:0000313" key="15">
    <source>
        <dbReference type="Proteomes" id="UP000433532"/>
    </source>
</evidence>
<dbReference type="EMBL" id="QORE01003442">
    <property type="protein sequence ID" value="RCI69089.1"/>
    <property type="molecule type" value="Genomic_DNA"/>
</dbReference>
<reference evidence="6 12" key="6">
    <citation type="submission" date="2018-07" db="EMBL/GenBank/DDBJ databases">
        <title>Mechanisms of high-level aminoglycoside resistance among Gram-negative pathogens in Brazil.</title>
        <authorList>
            <person name="Ballaben A.S."/>
            <person name="Darini A.L.C."/>
            <person name="Doi Y."/>
        </authorList>
    </citation>
    <scope>NUCLEOTIDE SEQUENCE [LARGE SCALE GENOMIC DNA]</scope>
    <source>
        <strain evidence="6 12">B2-305</strain>
    </source>
</reference>
<dbReference type="Proteomes" id="UP000284767">
    <property type="component" value="Unassembled WGS sequence"/>
</dbReference>
<name>A0A072ZTR1_PSEAI</name>
<dbReference type="EMBL" id="RBSQ01000674">
    <property type="protein sequence ID" value="RMS54188.1"/>
    <property type="molecule type" value="Genomic_DNA"/>
</dbReference>
<protein>
    <submittedName>
        <fullName evidence="3">Uncharacterized protein</fullName>
    </submittedName>
</protein>
<evidence type="ECO:0000313" key="13">
    <source>
        <dbReference type="Proteomes" id="UP000270834"/>
    </source>
</evidence>
<dbReference type="EMBL" id="KT454971">
    <property type="protein sequence ID" value="ALI59333.1"/>
    <property type="molecule type" value="Genomic_DNA"/>
</dbReference>
<reference evidence="8 14" key="5">
    <citation type="submission" date="2017-08" db="EMBL/GenBank/DDBJ databases">
        <authorList>
            <person name="Feschi L."/>
            <person name="Jeukens J."/>
            <person name="Emond-Rheault J.-G."/>
            <person name="Kukavica-Ibrulj I."/>
            <person name="Boyle B."/>
            <person name="Levesque R.C."/>
        </authorList>
    </citation>
    <scope>NUCLEOTIDE SEQUENCE [LARGE SCALE GENOMIC DNA]</scope>
    <source>
        <strain evidence="8 14">PA-W36</strain>
    </source>
</reference>
<dbReference type="EMBL" id="WXZT01000006">
    <property type="protein sequence ID" value="MZZ13041.1"/>
    <property type="molecule type" value="Genomic_DNA"/>
</dbReference>
<proteinExistence type="predicted"/>
<dbReference type="EMBL" id="CVVU01000203">
    <property type="protein sequence ID" value="CRP03545.1"/>
    <property type="molecule type" value="Genomic_DNA"/>
</dbReference>
<evidence type="ECO:0000313" key="12">
    <source>
        <dbReference type="Proteomes" id="UP000253594"/>
    </source>
</evidence>
<dbReference type="eggNOG" id="ENOG50317PY">
    <property type="taxonomic scope" value="Bacteria"/>
</dbReference>
<organism evidence="3 15">
    <name type="scientific">Pseudomonas aeruginosa</name>
    <dbReference type="NCBI Taxonomy" id="287"/>
    <lineage>
        <taxon>Bacteria</taxon>
        <taxon>Pseudomonadati</taxon>
        <taxon>Pseudomonadota</taxon>
        <taxon>Gammaproteobacteria</taxon>
        <taxon>Pseudomonadales</taxon>
        <taxon>Pseudomonadaceae</taxon>
        <taxon>Pseudomonas</taxon>
    </lineage>
</organism>
<dbReference type="EMBL" id="NSNE01000001">
    <property type="protein sequence ID" value="RPM23127.1"/>
    <property type="molecule type" value="Genomic_DNA"/>
</dbReference>
<reference evidence="7 13" key="7">
    <citation type="submission" date="2018-08" db="EMBL/GenBank/DDBJ databases">
        <title>Recombination of ecologically and evolutionarily significant loci maintains genetic cohesion in the Pseudomonas syringae species complex.</title>
        <authorList>
            <person name="Dillon M."/>
            <person name="Thakur S."/>
            <person name="Almeida R.N.D."/>
            <person name="Weir B.S."/>
            <person name="Guttman D.S."/>
        </authorList>
    </citation>
    <scope>NUCLEOTIDE SEQUENCE [LARGE SCALE GENOMIC DNA]</scope>
    <source>
        <strain evidence="7 13">ICMP 7846</strain>
    </source>
</reference>
<dbReference type="Proteomes" id="UP000194857">
    <property type="component" value="Unassembled WGS sequence"/>
</dbReference>
<reference evidence="9" key="11">
    <citation type="submission" date="2023-06" db="EMBL/GenBank/DDBJ databases">
        <authorList>
            <consortium name="Clinical and Environmental Microbiology Branch: Whole genome sequencing antimicrobial resistance pathogens in the healthcare setting"/>
        </authorList>
    </citation>
    <scope>NUCLEOTIDE SEQUENCE</scope>
    <source>
        <strain evidence="9">2021CK-01020</strain>
    </source>
</reference>
<evidence type="ECO:0000313" key="2">
    <source>
        <dbReference type="EMBL" id="CRP03545.1"/>
    </source>
</evidence>
<reference evidence="10" key="2">
    <citation type="submission" date="2015-06" db="EMBL/GenBank/DDBJ databases">
        <authorList>
            <person name="Radhakrishnan Rajesh"/>
            <person name="Underwood Anthony"/>
            <person name="Al-Shahib Ali"/>
        </authorList>
    </citation>
    <scope>NUCLEOTIDE SEQUENCE [LARGE SCALE GENOMIC DNA]</scope>
    <source>
        <strain evidence="10">P19_London_7_VIM_2_05_10</strain>
    </source>
</reference>
<dbReference type="EMBL" id="WOAD01000034">
    <property type="protein sequence ID" value="MUI38728.1"/>
    <property type="molecule type" value="Genomic_DNA"/>
</dbReference>
<gene>
    <name evidence="7" type="ORF">ALP65_03801</name>
    <name evidence="5" type="ORF">CAZ10_06065</name>
    <name evidence="1" type="ORF">CCBH4851_00634</name>
    <name evidence="6" type="ORF">DT376_41810</name>
    <name evidence="3" type="ORF">GNQ48_27355</name>
    <name evidence="4" type="ORF">GUL26_12365</name>
    <name evidence="8" type="ORF">IPC1295_01080</name>
    <name evidence="9" type="ORF">L4V69_15435</name>
    <name evidence="2" type="ORF">PAERUG_P19_London_7_VIM_2_05_10_03223</name>
</gene>
<evidence type="ECO:0000313" key="6">
    <source>
        <dbReference type="EMBL" id="RCI69089.1"/>
    </source>
</evidence>
<evidence type="ECO:0000313" key="1">
    <source>
        <dbReference type="EMBL" id="ALI59333.1"/>
    </source>
</evidence>
<dbReference type="KEGG" id="paeb:NCGM1900_3668"/>
<evidence type="ECO:0000313" key="7">
    <source>
        <dbReference type="EMBL" id="RMS54188.1"/>
    </source>
</evidence>
<accession>A0A072ZTR1</accession>
<sequence length="65" mass="7006">MSRIEVAVLVGTSVPESLRSKGLLACWILMVDGAMWAGPFTSRDEAEALKGTWELSWPLEAAISA</sequence>
<dbReference type="OMA" id="LACWYLV"/>
<dbReference type="Proteomes" id="UP000253594">
    <property type="component" value="Unassembled WGS sequence"/>
</dbReference>
<dbReference type="RefSeq" id="WP_003090804.1">
    <property type="nucleotide sequence ID" value="NZ_AP014622.1"/>
</dbReference>
<evidence type="ECO:0000313" key="3">
    <source>
        <dbReference type="EMBL" id="MUI38728.1"/>
    </source>
</evidence>
<evidence type="ECO:0000313" key="8">
    <source>
        <dbReference type="EMBL" id="RPM23127.1"/>
    </source>
</evidence>
<reference evidence="8 14" key="8">
    <citation type="submission" date="2019-01" db="EMBL/GenBank/DDBJ databases">
        <title>The Pseudomonas aeruginosa pan-genome provides new insights on its population structure, horizontal gene transfer and pathogenicity.</title>
        <authorList>
            <person name="Freschi L."/>
            <person name="Vincent A.T."/>
            <person name="Jeukens J."/>
            <person name="Emond-Rheault J.-G."/>
            <person name="Kukavica-Ibrulj I."/>
            <person name="Dupont M.-J."/>
            <person name="Charette S.J."/>
            <person name="Boyle B."/>
            <person name="Levesque R.C."/>
        </authorList>
    </citation>
    <scope>NUCLEOTIDE SEQUENCE [LARGE SCALE GENOMIC DNA]</scope>
    <source>
        <strain evidence="8 14">PA-W36</strain>
    </source>
</reference>
<reference evidence="9" key="12">
    <citation type="submission" date="2023-10" db="EMBL/GenBank/DDBJ databases">
        <title>Pathogen: clinical or host-associated sample.</title>
        <authorList>
            <person name="Hergert J."/>
            <person name="Casey R."/>
            <person name="Wagner J."/>
            <person name="Young E.L."/>
            <person name="Oakeson K.F."/>
        </authorList>
    </citation>
    <scope>NUCLEOTIDE SEQUENCE</scope>
    <source>
        <strain evidence="9">2021CK-01020</strain>
    </source>
</reference>
<evidence type="ECO:0000313" key="9">
    <source>
        <dbReference type="EMBL" id="WOS80487.1"/>
    </source>
</evidence>
<reference evidence="3 15" key="9">
    <citation type="submission" date="2019-11" db="EMBL/GenBank/DDBJ databases">
        <title>Genomes of ocular Pseudomonas aeruginosa isolates.</title>
        <authorList>
            <person name="Khan M."/>
            <person name="Rice S.A."/>
            <person name="Willcox M.D.P."/>
            <person name="Stapleton F."/>
        </authorList>
    </citation>
    <scope>NUCLEOTIDE SEQUENCE [LARGE SCALE GENOMIC DNA]</scope>
    <source>
        <strain evidence="3 15">PA221</strain>
    </source>
</reference>
<dbReference type="Proteomes" id="UP000644192">
    <property type="component" value="Unassembled WGS sequence"/>
</dbReference>
<dbReference type="AlphaFoldDB" id="A0A072ZTR1"/>
<evidence type="ECO:0000313" key="4">
    <source>
        <dbReference type="EMBL" id="MZZ13041.1"/>
    </source>
</evidence>
<reference evidence="4" key="10">
    <citation type="submission" date="2020-01" db="EMBL/GenBank/DDBJ databases">
        <title>Bacteria Cultured from War Wounds Associated with the Conflict in Eastern Ukraine.</title>
        <authorList>
            <person name="Snesrud E."/>
            <person name="Galac M.R."/>
            <person name="Mc Gann P."/>
            <person name="Valentine K."/>
            <person name="Viacheslav K."/>
        </authorList>
    </citation>
    <scope>NUCLEOTIDE SEQUENCE</scope>
    <source>
        <strain evidence="4">VNMU148</strain>
    </source>
</reference>
<dbReference type="Proteomes" id="UP001297540">
    <property type="component" value="Chromosome"/>
</dbReference>
<reference evidence="5 11" key="4">
    <citation type="submission" date="2017-05" db="EMBL/GenBank/DDBJ databases">
        <authorList>
            <person name="Song R."/>
            <person name="Chenine A.L."/>
            <person name="Ruprecht R.M."/>
        </authorList>
    </citation>
    <scope>NUCLEOTIDE SEQUENCE [LARGE SCALE GENOMIC DNA]</scope>
    <source>
        <strain evidence="5 11">S567_C10_BS</strain>
    </source>
</reference>
<reference evidence="2" key="1">
    <citation type="submission" date="2015-06" db="EMBL/GenBank/DDBJ databases">
        <authorList>
            <person name="Radhakrishnan R."/>
            <person name="Underwood A."/>
            <person name="Al-Shahib A."/>
        </authorList>
    </citation>
    <scope>NUCLEOTIDE SEQUENCE</scope>
    <source>
        <strain evidence="2">P19_London_7_VIM_2_05_10</strain>
    </source>
</reference>
<dbReference type="EMBL" id="CP136986">
    <property type="protein sequence ID" value="WOS80487.1"/>
    <property type="molecule type" value="Genomic_DNA"/>
</dbReference>
<dbReference type="Proteomes" id="UP000045039">
    <property type="component" value="Unassembled WGS sequence"/>
</dbReference>
<accession>A0A1S1BZS3</accession>
<reference evidence="1" key="3">
    <citation type="submission" date="2015-08" db="EMBL/GenBank/DDBJ databases">
        <title>Pseudomonas aeruginosa strain CCBH4851 chromosome region.</title>
        <authorList>
            <person name="Silveira M.C."/>
            <person name="Carvalho-Assef A.P.D."/>
            <person name="Albano R.M."/>
        </authorList>
    </citation>
    <scope>NUCLEOTIDE SEQUENCE</scope>
    <source>
        <strain evidence="1">CCBH4851</strain>
    </source>
</reference>
<evidence type="ECO:0000313" key="14">
    <source>
        <dbReference type="Proteomes" id="UP000284767"/>
    </source>
</evidence>
<evidence type="ECO:0000313" key="11">
    <source>
        <dbReference type="Proteomes" id="UP000194857"/>
    </source>
</evidence>
<evidence type="ECO:0000313" key="10">
    <source>
        <dbReference type="Proteomes" id="UP000045039"/>
    </source>
</evidence>
<dbReference type="Proteomes" id="UP000433532">
    <property type="component" value="Unassembled WGS sequence"/>
</dbReference>
<dbReference type="PATRIC" id="fig|287.1477.peg.2018"/>
<evidence type="ECO:0000313" key="5">
    <source>
        <dbReference type="EMBL" id="OTI65327.1"/>
    </source>
</evidence>
<dbReference type="EMBL" id="NFFZ01000002">
    <property type="protein sequence ID" value="OTI65327.1"/>
    <property type="molecule type" value="Genomic_DNA"/>
</dbReference>
<dbReference type="Proteomes" id="UP000270834">
    <property type="component" value="Unassembled WGS sequence"/>
</dbReference>